<evidence type="ECO:0000259" key="5">
    <source>
        <dbReference type="Pfam" id="PF13460"/>
    </source>
</evidence>
<evidence type="ECO:0000256" key="2">
    <source>
        <dbReference type="ARBA" id="ARBA00022857"/>
    </source>
</evidence>
<dbReference type="Gene3D" id="3.40.50.720">
    <property type="entry name" value="NAD(P)-binding Rossmann-like Domain"/>
    <property type="match status" value="1"/>
</dbReference>
<dbReference type="InterPro" id="IPR036291">
    <property type="entry name" value="NAD(P)-bd_dom_sf"/>
</dbReference>
<organism evidence="6 7">
    <name type="scientific">Diatrype stigma</name>
    <dbReference type="NCBI Taxonomy" id="117547"/>
    <lineage>
        <taxon>Eukaryota</taxon>
        <taxon>Fungi</taxon>
        <taxon>Dikarya</taxon>
        <taxon>Ascomycota</taxon>
        <taxon>Pezizomycotina</taxon>
        <taxon>Sordariomycetes</taxon>
        <taxon>Xylariomycetidae</taxon>
        <taxon>Xylariales</taxon>
        <taxon>Diatrypaceae</taxon>
        <taxon>Diatrype</taxon>
    </lineage>
</organism>
<gene>
    <name evidence="6" type="ORF">SLS62_007191</name>
</gene>
<evidence type="ECO:0000256" key="3">
    <source>
        <dbReference type="ARBA" id="ARBA00023002"/>
    </source>
</evidence>
<name>A0AAN9UNP2_9PEZI</name>
<dbReference type="AlphaFoldDB" id="A0AAN9UNP2"/>
<keyword evidence="7" id="KW-1185">Reference proteome</keyword>
<dbReference type="Proteomes" id="UP001320420">
    <property type="component" value="Unassembled WGS sequence"/>
</dbReference>
<dbReference type="Pfam" id="PF13460">
    <property type="entry name" value="NAD_binding_10"/>
    <property type="match status" value="1"/>
</dbReference>
<dbReference type="PANTHER" id="PTHR47706:SF5">
    <property type="entry name" value="ISOFLAVONE REDUCTASE"/>
    <property type="match status" value="1"/>
</dbReference>
<dbReference type="EMBL" id="JAKJXP020000057">
    <property type="protein sequence ID" value="KAK7750928.1"/>
    <property type="molecule type" value="Genomic_DNA"/>
</dbReference>
<reference evidence="6 7" key="1">
    <citation type="submission" date="2024-02" db="EMBL/GenBank/DDBJ databases">
        <title>De novo assembly and annotation of 12 fungi associated with fruit tree decline syndrome in Ontario, Canada.</title>
        <authorList>
            <person name="Sulman M."/>
            <person name="Ellouze W."/>
            <person name="Ilyukhin E."/>
        </authorList>
    </citation>
    <scope>NUCLEOTIDE SEQUENCE [LARGE SCALE GENOMIC DNA]</scope>
    <source>
        <strain evidence="6 7">M11/M66-122</strain>
    </source>
</reference>
<sequence>MVRRTSTGMMRIAIAGAGGFATILAQQLSQSAHALLVLSTREHPEFEEYDCQVAVVNYHDVEDLRFTLQGVDLVISTISGPEQINLIDAARRARVRRFVPSEFEGAISHRPTQTGTTAAAGGGSDGGGGGGSDPLDNGSSTARDLLQQWSQSRSFPMRSTVFSCGVFYERFAPGGLQAYNMGTGTTGVGATAAWRLQGQGSYLVDLGSGAGDIPAADARGRPVHLVLTSAFDVARYVAAAVEMGIDNWPAEFRVLGARLTTQGLVRVFEEVRGFHFQVNARPYTEIVSWLQYFEENNEQEKWYFMQHLLQTANGRYTFGNANLNDMVDFQPVGFREWLREVWGQAQ</sequence>
<proteinExistence type="inferred from homology"/>
<evidence type="ECO:0000256" key="1">
    <source>
        <dbReference type="ARBA" id="ARBA00005725"/>
    </source>
</evidence>
<accession>A0AAN9UNP2</accession>
<keyword evidence="3" id="KW-0560">Oxidoreductase</keyword>
<evidence type="ECO:0000313" key="6">
    <source>
        <dbReference type="EMBL" id="KAK7750928.1"/>
    </source>
</evidence>
<dbReference type="PANTHER" id="PTHR47706">
    <property type="entry name" value="NMRA-LIKE FAMILY PROTEIN"/>
    <property type="match status" value="1"/>
</dbReference>
<dbReference type="InterPro" id="IPR051609">
    <property type="entry name" value="NmrA/Isoflavone_reductase-like"/>
</dbReference>
<feature type="compositionally biased region" description="Gly residues" evidence="4">
    <location>
        <begin position="120"/>
        <end position="132"/>
    </location>
</feature>
<protein>
    <recommendedName>
        <fullName evidence="5">NAD(P)-binding domain-containing protein</fullName>
    </recommendedName>
</protein>
<dbReference type="GO" id="GO:0016491">
    <property type="term" value="F:oxidoreductase activity"/>
    <property type="evidence" value="ECO:0007669"/>
    <property type="project" value="UniProtKB-KW"/>
</dbReference>
<feature type="domain" description="NAD(P)-binding" evidence="5">
    <location>
        <begin position="17"/>
        <end position="106"/>
    </location>
</feature>
<evidence type="ECO:0000313" key="7">
    <source>
        <dbReference type="Proteomes" id="UP001320420"/>
    </source>
</evidence>
<feature type="region of interest" description="Disordered" evidence="4">
    <location>
        <begin position="104"/>
        <end position="141"/>
    </location>
</feature>
<keyword evidence="2" id="KW-0521">NADP</keyword>
<evidence type="ECO:0000256" key="4">
    <source>
        <dbReference type="SAM" id="MobiDB-lite"/>
    </source>
</evidence>
<dbReference type="SUPFAM" id="SSF51735">
    <property type="entry name" value="NAD(P)-binding Rossmann-fold domains"/>
    <property type="match status" value="1"/>
</dbReference>
<comment type="caution">
    <text evidence="6">The sequence shown here is derived from an EMBL/GenBank/DDBJ whole genome shotgun (WGS) entry which is preliminary data.</text>
</comment>
<comment type="similarity">
    <text evidence="1">Belongs to the NmrA-type oxidoreductase family. Isoflavone reductase subfamily.</text>
</comment>
<dbReference type="InterPro" id="IPR016040">
    <property type="entry name" value="NAD(P)-bd_dom"/>
</dbReference>